<keyword evidence="5" id="KW-0119">Carbohydrate metabolism</keyword>
<dbReference type="InterPro" id="IPR040720">
    <property type="entry name" value="GH81_C"/>
</dbReference>
<evidence type="ECO:0000256" key="4">
    <source>
        <dbReference type="ARBA" id="ARBA00022801"/>
    </source>
</evidence>
<keyword evidence="7" id="KW-0961">Cell wall biogenesis/degradation</keyword>
<dbReference type="EMBL" id="GL377634">
    <property type="protein sequence ID" value="EFJ13211.1"/>
    <property type="molecule type" value="Genomic_DNA"/>
</dbReference>
<comment type="catalytic activity">
    <reaction evidence="1">
        <text>Hydrolysis of (1-&gt;3)-beta-D-glucosidic linkages in (1-&gt;3)-beta-D-glucans.</text>
        <dbReference type="EC" id="3.2.1.39"/>
    </reaction>
</comment>
<evidence type="ECO:0000256" key="3">
    <source>
        <dbReference type="ARBA" id="ARBA00012780"/>
    </source>
</evidence>
<keyword evidence="4" id="KW-0378">Hydrolase</keyword>
<evidence type="ECO:0000313" key="12">
    <source>
        <dbReference type="Proteomes" id="UP000001514"/>
    </source>
</evidence>
<dbReference type="KEGG" id="smo:SELMODRAFT_122668"/>
<dbReference type="Pfam" id="PF17652">
    <property type="entry name" value="Glyco_hydro81C"/>
    <property type="match status" value="1"/>
</dbReference>
<dbReference type="Gene3D" id="2.70.98.30">
    <property type="entry name" value="Golgi alpha-mannosidase II, domain 4"/>
    <property type="match status" value="1"/>
</dbReference>
<gene>
    <name evidence="11" type="ORF">SELMODRAFT_122668</name>
</gene>
<accession>D8SQS0</accession>
<dbReference type="HOGENOM" id="CLU_005482_4_0_1"/>
<evidence type="ECO:0000256" key="8">
    <source>
        <dbReference type="ARBA" id="ARBA00023326"/>
    </source>
</evidence>
<dbReference type="GO" id="GO:0071555">
    <property type="term" value="P:cell wall organization"/>
    <property type="evidence" value="ECO:0007669"/>
    <property type="project" value="UniProtKB-KW"/>
</dbReference>
<evidence type="ECO:0000259" key="10">
    <source>
        <dbReference type="Pfam" id="PF17652"/>
    </source>
</evidence>
<protein>
    <recommendedName>
        <fullName evidence="3">glucan endo-1,3-beta-D-glucosidase</fullName>
        <ecNumber evidence="3">3.2.1.39</ecNumber>
    </recommendedName>
</protein>
<evidence type="ECO:0000256" key="2">
    <source>
        <dbReference type="ARBA" id="ARBA00010730"/>
    </source>
</evidence>
<dbReference type="PANTHER" id="PTHR31983:SF0">
    <property type="entry name" value="GLUCAN ENDO-1,3-BETA-D-GLUCOSIDASE 2"/>
    <property type="match status" value="1"/>
</dbReference>
<evidence type="ECO:0000256" key="6">
    <source>
        <dbReference type="ARBA" id="ARBA00023295"/>
    </source>
</evidence>
<evidence type="ECO:0000256" key="5">
    <source>
        <dbReference type="ARBA" id="ARBA00023277"/>
    </source>
</evidence>
<dbReference type="InterPro" id="IPR005200">
    <property type="entry name" value="Endo-beta-glucanase"/>
</dbReference>
<comment type="similarity">
    <text evidence="2">Belongs to the glycosyl hydrolase 81 family.</text>
</comment>
<dbReference type="Proteomes" id="UP000001514">
    <property type="component" value="Unassembled WGS sequence"/>
</dbReference>
<feature type="domain" description="Glycosyl hydrolase family 81 N-terminal" evidence="9">
    <location>
        <begin position="33"/>
        <end position="306"/>
    </location>
</feature>
<dbReference type="InterPro" id="IPR040451">
    <property type="entry name" value="GH81_N"/>
</dbReference>
<dbReference type="InParanoid" id="D8SQS0"/>
<proteinExistence type="inferred from homology"/>
<evidence type="ECO:0000256" key="1">
    <source>
        <dbReference type="ARBA" id="ARBA00000382"/>
    </source>
</evidence>
<dbReference type="FunCoup" id="D8SQS0">
    <property type="interactions" value="536"/>
</dbReference>
<dbReference type="OMA" id="YIQMIHA"/>
<reference evidence="11 12" key="1">
    <citation type="journal article" date="2011" name="Science">
        <title>The Selaginella genome identifies genetic changes associated with the evolution of vascular plants.</title>
        <authorList>
            <person name="Banks J.A."/>
            <person name="Nishiyama T."/>
            <person name="Hasebe M."/>
            <person name="Bowman J.L."/>
            <person name="Gribskov M."/>
            <person name="dePamphilis C."/>
            <person name="Albert V.A."/>
            <person name="Aono N."/>
            <person name="Aoyama T."/>
            <person name="Ambrose B.A."/>
            <person name="Ashton N.W."/>
            <person name="Axtell M.J."/>
            <person name="Barker E."/>
            <person name="Barker M.S."/>
            <person name="Bennetzen J.L."/>
            <person name="Bonawitz N.D."/>
            <person name="Chapple C."/>
            <person name="Cheng C."/>
            <person name="Correa L.G."/>
            <person name="Dacre M."/>
            <person name="DeBarry J."/>
            <person name="Dreyer I."/>
            <person name="Elias M."/>
            <person name="Engstrom E.M."/>
            <person name="Estelle M."/>
            <person name="Feng L."/>
            <person name="Finet C."/>
            <person name="Floyd S.K."/>
            <person name="Frommer W.B."/>
            <person name="Fujita T."/>
            <person name="Gramzow L."/>
            <person name="Gutensohn M."/>
            <person name="Harholt J."/>
            <person name="Hattori M."/>
            <person name="Heyl A."/>
            <person name="Hirai T."/>
            <person name="Hiwatashi Y."/>
            <person name="Ishikawa M."/>
            <person name="Iwata M."/>
            <person name="Karol K.G."/>
            <person name="Koehler B."/>
            <person name="Kolukisaoglu U."/>
            <person name="Kubo M."/>
            <person name="Kurata T."/>
            <person name="Lalonde S."/>
            <person name="Li K."/>
            <person name="Li Y."/>
            <person name="Litt A."/>
            <person name="Lyons E."/>
            <person name="Manning G."/>
            <person name="Maruyama T."/>
            <person name="Michael T.P."/>
            <person name="Mikami K."/>
            <person name="Miyazaki S."/>
            <person name="Morinaga S."/>
            <person name="Murata T."/>
            <person name="Mueller-Roeber B."/>
            <person name="Nelson D.R."/>
            <person name="Obara M."/>
            <person name="Oguri Y."/>
            <person name="Olmstead R.G."/>
            <person name="Onodera N."/>
            <person name="Petersen B.L."/>
            <person name="Pils B."/>
            <person name="Prigge M."/>
            <person name="Rensing S.A."/>
            <person name="Riano-Pachon D.M."/>
            <person name="Roberts A.W."/>
            <person name="Sato Y."/>
            <person name="Scheller H.V."/>
            <person name="Schulz B."/>
            <person name="Schulz C."/>
            <person name="Shakirov E.V."/>
            <person name="Shibagaki N."/>
            <person name="Shinohara N."/>
            <person name="Shippen D.E."/>
            <person name="Soerensen I."/>
            <person name="Sotooka R."/>
            <person name="Sugimoto N."/>
            <person name="Sugita M."/>
            <person name="Sumikawa N."/>
            <person name="Tanurdzic M."/>
            <person name="Theissen G."/>
            <person name="Ulvskov P."/>
            <person name="Wakazuki S."/>
            <person name="Weng J.K."/>
            <person name="Willats W.W."/>
            <person name="Wipf D."/>
            <person name="Wolf P.G."/>
            <person name="Yang L."/>
            <person name="Zimmer A.D."/>
            <person name="Zhu Q."/>
            <person name="Mitros T."/>
            <person name="Hellsten U."/>
            <person name="Loque D."/>
            <person name="Otillar R."/>
            <person name="Salamov A."/>
            <person name="Schmutz J."/>
            <person name="Shapiro H."/>
            <person name="Lindquist E."/>
            <person name="Lucas S."/>
            <person name="Rokhsar D."/>
            <person name="Grigoriev I.V."/>
        </authorList>
    </citation>
    <scope>NUCLEOTIDE SEQUENCE [LARGE SCALE GENOMIC DNA]</scope>
</reference>
<dbReference type="Gramene" id="EFJ13211">
    <property type="protein sequence ID" value="EFJ13211"/>
    <property type="gene ID" value="SELMODRAFT_122668"/>
</dbReference>
<dbReference type="EC" id="3.2.1.39" evidence="3"/>
<dbReference type="GO" id="GO:0052861">
    <property type="term" value="F:endo-1,3(4)-beta-glucanase activity"/>
    <property type="evidence" value="ECO:0007669"/>
    <property type="project" value="InterPro"/>
</dbReference>
<keyword evidence="6" id="KW-0326">Glycosidase</keyword>
<evidence type="ECO:0000259" key="9">
    <source>
        <dbReference type="Pfam" id="PF03639"/>
    </source>
</evidence>
<keyword evidence="8" id="KW-0624">Polysaccharide degradation</keyword>
<dbReference type="PROSITE" id="PS52008">
    <property type="entry name" value="GH81"/>
    <property type="match status" value="1"/>
</dbReference>
<dbReference type="PANTHER" id="PTHR31983">
    <property type="entry name" value="ENDO-1,3(4)-BETA-GLUCANASE 1"/>
    <property type="match status" value="1"/>
</dbReference>
<dbReference type="STRING" id="88036.D8SQS0"/>
<dbReference type="OrthoDB" id="4473401at2759"/>
<organism evidence="12">
    <name type="scientific">Selaginella moellendorffii</name>
    <name type="common">Spikemoss</name>
    <dbReference type="NCBI Taxonomy" id="88036"/>
    <lineage>
        <taxon>Eukaryota</taxon>
        <taxon>Viridiplantae</taxon>
        <taxon>Streptophyta</taxon>
        <taxon>Embryophyta</taxon>
        <taxon>Tracheophyta</taxon>
        <taxon>Lycopodiopsida</taxon>
        <taxon>Selaginellales</taxon>
        <taxon>Selaginellaceae</taxon>
        <taxon>Selaginella</taxon>
    </lineage>
</organism>
<feature type="domain" description="Glycosyl hydrolase family 81 C-terminal" evidence="10">
    <location>
        <begin position="320"/>
        <end position="665"/>
    </location>
</feature>
<dbReference type="Pfam" id="PF03639">
    <property type="entry name" value="Glyco_hydro_81"/>
    <property type="match status" value="1"/>
</dbReference>
<dbReference type="AlphaFoldDB" id="D8SQS0"/>
<name>D8SQS0_SELML</name>
<evidence type="ECO:0000313" key="11">
    <source>
        <dbReference type="EMBL" id="EFJ13211.1"/>
    </source>
</evidence>
<dbReference type="GO" id="GO:0042973">
    <property type="term" value="F:glucan endo-1,3-beta-D-glucosidase activity"/>
    <property type="evidence" value="ECO:0007669"/>
    <property type="project" value="UniProtKB-EC"/>
</dbReference>
<evidence type="ECO:0000256" key="7">
    <source>
        <dbReference type="ARBA" id="ARBA00023316"/>
    </source>
</evidence>
<keyword evidence="12" id="KW-1185">Reference proteome</keyword>
<sequence>MSAIFDHHRHASELFASVPNTAAGDPSNFWSEELKKAPFPTNSFWLNYVLKDGSQPEYIHPYLVQSKPGAFTICYPARIVSPAFIIQAFTQDITISHGRGNVPHVISHYDDLSVALEVPGKRLKVPLVRGSPYVTLVFKGGISSSNYEPVTISTIHAILELTSSPDNTKHRLVLNNRQTWCIYSSSAMEIVKDGVSAVRSKRPFSGALRLALVPRPESEGVLDTFSGRYPVRGHATFDRPFSMGFEWKSRGRGELLMLCLPMHKEIMASPSLSTCRVSNLVYSSIDGSLEGVVGDKWSLEPRSVSSAWYSDCGISDSFARDQIKHALDRDVHELSQISTNSSYFYGKAAARAARMALIAEEVGHYGVIPKLRSFLDEAVTPWLDGSFARNGIVFDAKWGGLVSREGARDPGADFGNGVYNDHHYHWGYFVYAGAVLAKIDNAWARKYRDHLYTLVGDYMTFRKEGSSFPRLRCFDLWLMHSWAGGLTEFADGRNQESTSEAVNAYYSAALLGMAFGDVGLINHGLTLAALEIHAAKSLWFVPSSSDSSIYEEEFARDNRVIGVLWANKRDTGLWFAPAESRECRVGIQVLPLTPITEKLFDDKGFVREVVQWTWPRVELANVADGWKGFAYALEAVSGDSKAALKNTLALKGHDDGNSLSNMLWWISTRPPC</sequence>
<dbReference type="GO" id="GO:0000272">
    <property type="term" value="P:polysaccharide catabolic process"/>
    <property type="evidence" value="ECO:0007669"/>
    <property type="project" value="UniProtKB-KW"/>
</dbReference>
<dbReference type="eggNOG" id="KOG2254">
    <property type="taxonomic scope" value="Eukaryota"/>
</dbReference>